<comment type="cofactor">
    <cofactor evidence="2">
        <name>FAD</name>
        <dbReference type="ChEBI" id="CHEBI:57692"/>
    </cofactor>
</comment>
<dbReference type="PIRSF" id="PIRSF000137">
    <property type="entry name" value="Alcohol_oxidase"/>
    <property type="match status" value="1"/>
</dbReference>
<dbReference type="SUPFAM" id="SSF51905">
    <property type="entry name" value="FAD/NAD(P)-binding domain"/>
    <property type="match status" value="1"/>
</dbReference>
<protein>
    <submittedName>
        <fullName evidence="5">GMC oxidoreductase</fullName>
    </submittedName>
</protein>
<dbReference type="GO" id="GO:0050660">
    <property type="term" value="F:flavin adenine dinucleotide binding"/>
    <property type="evidence" value="ECO:0007669"/>
    <property type="project" value="InterPro"/>
</dbReference>
<reference evidence="5" key="1">
    <citation type="journal article" date="2023" name="Mol. Phylogenet. Evol.">
        <title>Genome-scale phylogeny and comparative genomics of the fungal order Sordariales.</title>
        <authorList>
            <person name="Hensen N."/>
            <person name="Bonometti L."/>
            <person name="Westerberg I."/>
            <person name="Brannstrom I.O."/>
            <person name="Guillou S."/>
            <person name="Cros-Aarteil S."/>
            <person name="Calhoun S."/>
            <person name="Haridas S."/>
            <person name="Kuo A."/>
            <person name="Mondo S."/>
            <person name="Pangilinan J."/>
            <person name="Riley R."/>
            <person name="LaButti K."/>
            <person name="Andreopoulos B."/>
            <person name="Lipzen A."/>
            <person name="Chen C."/>
            <person name="Yan M."/>
            <person name="Daum C."/>
            <person name="Ng V."/>
            <person name="Clum A."/>
            <person name="Steindorff A."/>
            <person name="Ohm R.A."/>
            <person name="Martin F."/>
            <person name="Silar P."/>
            <person name="Natvig D.O."/>
            <person name="Lalanne C."/>
            <person name="Gautier V."/>
            <person name="Ament-Velasquez S.L."/>
            <person name="Kruys A."/>
            <person name="Hutchinson M.I."/>
            <person name="Powell A.J."/>
            <person name="Barry K."/>
            <person name="Miller A.N."/>
            <person name="Grigoriev I.V."/>
            <person name="Debuchy R."/>
            <person name="Gladieux P."/>
            <person name="Hiltunen Thoren M."/>
            <person name="Johannesson H."/>
        </authorList>
    </citation>
    <scope>NUCLEOTIDE SEQUENCE</scope>
    <source>
        <strain evidence="5">PSN309</strain>
    </source>
</reference>
<feature type="signal peptide" evidence="3">
    <location>
        <begin position="1"/>
        <end position="20"/>
    </location>
</feature>
<gene>
    <name evidence="5" type="ORF">QBC35DRAFT_420126</name>
</gene>
<keyword evidence="2" id="KW-0274">FAD</keyword>
<dbReference type="Gene3D" id="3.50.50.60">
    <property type="entry name" value="FAD/NAD(P)-binding domain"/>
    <property type="match status" value="1"/>
</dbReference>
<dbReference type="InterPro" id="IPR036188">
    <property type="entry name" value="FAD/NAD-bd_sf"/>
</dbReference>
<dbReference type="Proteomes" id="UP001302126">
    <property type="component" value="Unassembled WGS sequence"/>
</dbReference>
<dbReference type="Pfam" id="PF05199">
    <property type="entry name" value="GMC_oxred_C"/>
    <property type="match status" value="1"/>
</dbReference>
<feature type="binding site" evidence="2">
    <location>
        <position position="120"/>
    </location>
    <ligand>
        <name>FAD</name>
        <dbReference type="ChEBI" id="CHEBI:57692"/>
    </ligand>
</feature>
<feature type="domain" description="Glucose-methanol-choline oxidoreductase N-terminal" evidence="4">
    <location>
        <begin position="307"/>
        <end position="321"/>
    </location>
</feature>
<evidence type="ECO:0000313" key="6">
    <source>
        <dbReference type="Proteomes" id="UP001302126"/>
    </source>
</evidence>
<reference evidence="5" key="2">
    <citation type="submission" date="2023-05" db="EMBL/GenBank/DDBJ databases">
        <authorList>
            <consortium name="Lawrence Berkeley National Laboratory"/>
            <person name="Steindorff A."/>
            <person name="Hensen N."/>
            <person name="Bonometti L."/>
            <person name="Westerberg I."/>
            <person name="Brannstrom I.O."/>
            <person name="Guillou S."/>
            <person name="Cros-Aarteil S."/>
            <person name="Calhoun S."/>
            <person name="Haridas S."/>
            <person name="Kuo A."/>
            <person name="Mondo S."/>
            <person name="Pangilinan J."/>
            <person name="Riley R."/>
            <person name="Labutti K."/>
            <person name="Andreopoulos B."/>
            <person name="Lipzen A."/>
            <person name="Chen C."/>
            <person name="Yanf M."/>
            <person name="Daum C."/>
            <person name="Ng V."/>
            <person name="Clum A."/>
            <person name="Ohm R."/>
            <person name="Martin F."/>
            <person name="Silar P."/>
            <person name="Natvig D."/>
            <person name="Lalanne C."/>
            <person name="Gautier V."/>
            <person name="Ament-Velasquez S.L."/>
            <person name="Kruys A."/>
            <person name="Hutchinson M.I."/>
            <person name="Powell A.J."/>
            <person name="Barry K."/>
            <person name="Miller A.N."/>
            <person name="Grigoriev I.V."/>
            <person name="Debuchy R."/>
            <person name="Gladieux P."/>
            <person name="Thoren M.H."/>
            <person name="Johannesson H."/>
        </authorList>
    </citation>
    <scope>NUCLEOTIDE SEQUENCE</scope>
    <source>
        <strain evidence="5">PSN309</strain>
    </source>
</reference>
<feature type="binding site" evidence="2">
    <location>
        <position position="269"/>
    </location>
    <ligand>
        <name>FAD</name>
        <dbReference type="ChEBI" id="CHEBI:57692"/>
    </ligand>
</feature>
<comment type="similarity">
    <text evidence="1">Belongs to the GMC oxidoreductase family.</text>
</comment>
<dbReference type="EMBL" id="MU864609">
    <property type="protein sequence ID" value="KAK4182808.1"/>
    <property type="molecule type" value="Genomic_DNA"/>
</dbReference>
<dbReference type="Gene3D" id="3.30.560.10">
    <property type="entry name" value="Glucose Oxidase, domain 3"/>
    <property type="match status" value="1"/>
</dbReference>
<dbReference type="PANTHER" id="PTHR11552:SF115">
    <property type="entry name" value="DEHYDROGENASE XPTC-RELATED"/>
    <property type="match status" value="1"/>
</dbReference>
<evidence type="ECO:0000256" key="3">
    <source>
        <dbReference type="SAM" id="SignalP"/>
    </source>
</evidence>
<sequence>MKSRTILSVVASAFVQEVLSAALGKAPKFATVVSPRDVADTEYDFIIAGGGISGLTVADRLTEDPSINVLVIETGGFDQNEDFVLVPGSFFPVPYMWLPLLSVPQPALNNKVFNIPAGKVVGGGSVVNGMVYVRPSKEELKAWELLGATGWDWNDLLPYYKKSETFTPPDPAFAAAANFSFDPSVHGTSGPVKASFPNFYFEGSRNWFQAAISSGLKAAGDPMAGDATGVIFIPSVVNGETRTRSHARISHYTPVQSRPNYHILDSHTVSKVLFNAQKKAIGVEYLPTAGGQTLTAHAKKEVLLAAGAIHTPQILQLSGVGPKKLLEKFSIPVVADLPGVGANFHDQPSIIIPYNVTNNIHPNVGTLNEDPAYDAAQRALYDTSKTGPYVLTRGLSSNLALPPLCKTTSKCHSILASAALTNPFKYLPEATHPTVKAGYALQRSMILGQLAGDKVPVSMIHWDTANSVRMYFFKPLSRGTVQIGSTDPRQTPLIDPRTNSDPVDEELILASFLKNREIMNQPTMAVLNPLEAAPFSNSVTDEAQLKRILAEVAEPSSAHQCCTAAMMPKLLGGVVDSKMRVYDVSGLRVIDTSFWPMVLTAAPTATTYASGEKIADAIKAAYGLL</sequence>
<dbReference type="PANTHER" id="PTHR11552">
    <property type="entry name" value="GLUCOSE-METHANOL-CHOLINE GMC OXIDOREDUCTASE"/>
    <property type="match status" value="1"/>
</dbReference>
<keyword evidence="2" id="KW-0285">Flavoprotein</keyword>
<dbReference type="InterPro" id="IPR007867">
    <property type="entry name" value="GMC_OxRtase_C"/>
</dbReference>
<feature type="chain" id="PRO_5042992310" evidence="3">
    <location>
        <begin position="21"/>
        <end position="625"/>
    </location>
</feature>
<evidence type="ECO:0000256" key="2">
    <source>
        <dbReference type="PIRSR" id="PIRSR000137-2"/>
    </source>
</evidence>
<evidence type="ECO:0000313" key="5">
    <source>
        <dbReference type="EMBL" id="KAK4182808.1"/>
    </source>
</evidence>
<dbReference type="InterPro" id="IPR000172">
    <property type="entry name" value="GMC_OxRdtase_N"/>
</dbReference>
<comment type="caution">
    <text evidence="5">The sequence shown here is derived from an EMBL/GenBank/DDBJ whole genome shotgun (WGS) entry which is preliminary data.</text>
</comment>
<dbReference type="PROSITE" id="PS00624">
    <property type="entry name" value="GMC_OXRED_2"/>
    <property type="match status" value="1"/>
</dbReference>
<dbReference type="SUPFAM" id="SSF54373">
    <property type="entry name" value="FAD-linked reductases, C-terminal domain"/>
    <property type="match status" value="1"/>
</dbReference>
<feature type="binding site" evidence="2">
    <location>
        <begin position="128"/>
        <end position="131"/>
    </location>
    <ligand>
        <name>FAD</name>
        <dbReference type="ChEBI" id="CHEBI:57692"/>
    </ligand>
</feature>
<dbReference type="InterPro" id="IPR012132">
    <property type="entry name" value="GMC_OxRdtase"/>
</dbReference>
<dbReference type="AlphaFoldDB" id="A0AAN6WIP5"/>
<keyword evidence="6" id="KW-1185">Reference proteome</keyword>
<dbReference type="GO" id="GO:0044550">
    <property type="term" value="P:secondary metabolite biosynthetic process"/>
    <property type="evidence" value="ECO:0007669"/>
    <property type="project" value="TreeGrafter"/>
</dbReference>
<accession>A0AAN6WIP5</accession>
<dbReference type="GO" id="GO:0016614">
    <property type="term" value="F:oxidoreductase activity, acting on CH-OH group of donors"/>
    <property type="evidence" value="ECO:0007669"/>
    <property type="project" value="InterPro"/>
</dbReference>
<proteinExistence type="inferred from homology"/>
<name>A0AAN6WIP5_9PEZI</name>
<keyword evidence="3" id="KW-0732">Signal</keyword>
<evidence type="ECO:0000259" key="4">
    <source>
        <dbReference type="PROSITE" id="PS00624"/>
    </source>
</evidence>
<dbReference type="Pfam" id="PF00732">
    <property type="entry name" value="GMC_oxred_N"/>
    <property type="match status" value="1"/>
</dbReference>
<organism evidence="5 6">
    <name type="scientific">Podospora australis</name>
    <dbReference type="NCBI Taxonomy" id="1536484"/>
    <lineage>
        <taxon>Eukaryota</taxon>
        <taxon>Fungi</taxon>
        <taxon>Dikarya</taxon>
        <taxon>Ascomycota</taxon>
        <taxon>Pezizomycotina</taxon>
        <taxon>Sordariomycetes</taxon>
        <taxon>Sordariomycetidae</taxon>
        <taxon>Sordariales</taxon>
        <taxon>Podosporaceae</taxon>
        <taxon>Podospora</taxon>
    </lineage>
</organism>
<evidence type="ECO:0000256" key="1">
    <source>
        <dbReference type="ARBA" id="ARBA00010790"/>
    </source>
</evidence>